<dbReference type="AlphaFoldDB" id="A0A7X3MDU8"/>
<gene>
    <name evidence="1" type="ORF">GN277_04210</name>
</gene>
<dbReference type="Proteomes" id="UP000460412">
    <property type="component" value="Unassembled WGS sequence"/>
</dbReference>
<comment type="caution">
    <text evidence="1">The sequence shown here is derived from an EMBL/GenBank/DDBJ whole genome shotgun (WGS) entry which is preliminary data.</text>
</comment>
<evidence type="ECO:0000313" key="2">
    <source>
        <dbReference type="Proteomes" id="UP000460412"/>
    </source>
</evidence>
<dbReference type="EMBL" id="WUQX01000001">
    <property type="protein sequence ID" value="MXP74610.1"/>
    <property type="molecule type" value="Genomic_DNA"/>
</dbReference>
<dbReference type="RefSeq" id="WP_159749955.1">
    <property type="nucleotide sequence ID" value="NZ_WUQX01000001.1"/>
</dbReference>
<evidence type="ECO:0000313" key="1">
    <source>
        <dbReference type="EMBL" id="MXP74610.1"/>
    </source>
</evidence>
<organism evidence="1 2">
    <name type="scientific">Sporofaciens musculi</name>
    <dbReference type="NCBI Taxonomy" id="2681861"/>
    <lineage>
        <taxon>Bacteria</taxon>
        <taxon>Bacillati</taxon>
        <taxon>Bacillota</taxon>
        <taxon>Clostridia</taxon>
        <taxon>Lachnospirales</taxon>
        <taxon>Lachnospiraceae</taxon>
        <taxon>Sporofaciens</taxon>
    </lineage>
</organism>
<protein>
    <submittedName>
        <fullName evidence="1">Uncharacterized protein</fullName>
    </submittedName>
</protein>
<accession>A0A7X3MDU8</accession>
<keyword evidence="2" id="KW-1185">Reference proteome</keyword>
<sequence>MEKLKTLEGRVKSLLKQNKDARDDDMVLYLALCNDCLENAGEIPLAEIMARHKSLGLPGFESVSRTRRRLQARYPELLGSLPVQARRTAGEKAYRRYAKGQEADV</sequence>
<reference evidence="1 2" key="1">
    <citation type="submission" date="2019-12" db="EMBL/GenBank/DDBJ databases">
        <title>Sporaefaciens musculi gen. nov., sp. nov., a novel bacterium isolated from the caecum of an obese mouse.</title>
        <authorList>
            <person name="Rasmussen T.S."/>
            <person name="Streidl T."/>
            <person name="Hitch T.C.A."/>
            <person name="Wortmann E."/>
            <person name="Deptula P."/>
            <person name="Hansen M."/>
            <person name="Nielsen D.S."/>
            <person name="Clavel T."/>
            <person name="Vogensen F.K."/>
        </authorList>
    </citation>
    <scope>NUCLEOTIDE SEQUENCE [LARGE SCALE GENOMIC DNA]</scope>
    <source>
        <strain evidence="1 2">WCA-9-b2</strain>
    </source>
</reference>
<name>A0A7X3MDU8_9FIRM</name>
<proteinExistence type="predicted"/>